<accession>A0ABT7YEK8</accession>
<reference evidence="1" key="1">
    <citation type="submission" date="2023-06" db="EMBL/GenBank/DDBJ databases">
        <title>Robiginitalea aurantiacus sp. nov. and Algoriphagus sediminis sp. nov., isolated from coastal sediment.</title>
        <authorList>
            <person name="Zhou Z.Y."/>
            <person name="An J."/>
            <person name="Jia Y.W."/>
            <person name="Du Z.J."/>
        </authorList>
    </citation>
    <scope>NUCLEOTIDE SEQUENCE</scope>
    <source>
        <strain evidence="1">C2-7</strain>
    </source>
</reference>
<dbReference type="Proteomes" id="UP001171916">
    <property type="component" value="Unassembled WGS sequence"/>
</dbReference>
<keyword evidence="2" id="KW-1185">Reference proteome</keyword>
<evidence type="ECO:0000313" key="2">
    <source>
        <dbReference type="Proteomes" id="UP001171916"/>
    </source>
</evidence>
<proteinExistence type="predicted"/>
<evidence type="ECO:0000313" key="1">
    <source>
        <dbReference type="EMBL" id="MDN3204961.1"/>
    </source>
</evidence>
<gene>
    <name evidence="1" type="ORF">QVH07_12425</name>
</gene>
<dbReference type="RefSeq" id="WP_290000806.1">
    <property type="nucleotide sequence ID" value="NZ_JAUEPH010000005.1"/>
</dbReference>
<comment type="caution">
    <text evidence="1">The sequence shown here is derived from an EMBL/GenBank/DDBJ whole genome shotgun (WGS) entry which is preliminary data.</text>
</comment>
<sequence>MNGFAYVFLNRKGAGGLGHVGCAFLLRNGLVRCMSTENQVGHPYTSAAYKGFWTQDCPNNFASIVNLFQTRKTVVIPPGAKDKNGFNLKPGTYHSDPYTEWKRLDVQNVNPEQATWIMNKRSGEGYSITDRNCQNDVYDILHDEGSGYGITANSFVSRIYIGWVQTAFGPNAWFDGNIGASAHGYL</sequence>
<protein>
    <submittedName>
        <fullName evidence="1">Uncharacterized protein</fullName>
    </submittedName>
</protein>
<name>A0ABT7YEK8_9BACT</name>
<dbReference type="EMBL" id="JAUEPH010000005">
    <property type="protein sequence ID" value="MDN3204961.1"/>
    <property type="molecule type" value="Genomic_DNA"/>
</dbReference>
<organism evidence="1 2">
    <name type="scientific">Algoriphagus sediminis</name>
    <dbReference type="NCBI Taxonomy" id="3057113"/>
    <lineage>
        <taxon>Bacteria</taxon>
        <taxon>Pseudomonadati</taxon>
        <taxon>Bacteroidota</taxon>
        <taxon>Cytophagia</taxon>
        <taxon>Cytophagales</taxon>
        <taxon>Cyclobacteriaceae</taxon>
        <taxon>Algoriphagus</taxon>
    </lineage>
</organism>